<feature type="compositionally biased region" description="Polar residues" evidence="1">
    <location>
        <begin position="14"/>
        <end position="28"/>
    </location>
</feature>
<accession>A0A5C3LIU2</accession>
<proteinExistence type="predicted"/>
<dbReference type="Proteomes" id="UP000308652">
    <property type="component" value="Unassembled WGS sequence"/>
</dbReference>
<sequence length="155" mass="17454">MTRSKANYPKQRSAPHSNTHSQSVNGNSSPAPYYNMILQNLTPQNSLLFMIPLRPSIPEDHSPEFSSCQGVLQIPTATTKANLRPYARQTVSSVVPFSILSGVAVEPAQREYELVFSPMIVGPHDRVSGGEMEEDEVGVYSDYCYHYYWKRGRDR</sequence>
<gene>
    <name evidence="2" type="ORF">BDQ12DRAFT_691701</name>
</gene>
<dbReference type="AlphaFoldDB" id="A0A5C3LIU2"/>
<dbReference type="EMBL" id="ML213657">
    <property type="protein sequence ID" value="TFK33009.1"/>
    <property type="molecule type" value="Genomic_DNA"/>
</dbReference>
<keyword evidence="3" id="KW-1185">Reference proteome</keyword>
<organism evidence="2 3">
    <name type="scientific">Crucibulum laeve</name>
    <dbReference type="NCBI Taxonomy" id="68775"/>
    <lineage>
        <taxon>Eukaryota</taxon>
        <taxon>Fungi</taxon>
        <taxon>Dikarya</taxon>
        <taxon>Basidiomycota</taxon>
        <taxon>Agaricomycotina</taxon>
        <taxon>Agaricomycetes</taxon>
        <taxon>Agaricomycetidae</taxon>
        <taxon>Agaricales</taxon>
        <taxon>Agaricineae</taxon>
        <taxon>Nidulariaceae</taxon>
        <taxon>Crucibulum</taxon>
    </lineage>
</organism>
<feature type="region of interest" description="Disordered" evidence="1">
    <location>
        <begin position="1"/>
        <end position="28"/>
    </location>
</feature>
<name>A0A5C3LIU2_9AGAR</name>
<reference evidence="2 3" key="1">
    <citation type="journal article" date="2019" name="Nat. Ecol. Evol.">
        <title>Megaphylogeny resolves global patterns of mushroom evolution.</title>
        <authorList>
            <person name="Varga T."/>
            <person name="Krizsan K."/>
            <person name="Foldi C."/>
            <person name="Dima B."/>
            <person name="Sanchez-Garcia M."/>
            <person name="Sanchez-Ramirez S."/>
            <person name="Szollosi G.J."/>
            <person name="Szarkandi J.G."/>
            <person name="Papp V."/>
            <person name="Albert L."/>
            <person name="Andreopoulos W."/>
            <person name="Angelini C."/>
            <person name="Antonin V."/>
            <person name="Barry K.W."/>
            <person name="Bougher N.L."/>
            <person name="Buchanan P."/>
            <person name="Buyck B."/>
            <person name="Bense V."/>
            <person name="Catcheside P."/>
            <person name="Chovatia M."/>
            <person name="Cooper J."/>
            <person name="Damon W."/>
            <person name="Desjardin D."/>
            <person name="Finy P."/>
            <person name="Geml J."/>
            <person name="Haridas S."/>
            <person name="Hughes K."/>
            <person name="Justo A."/>
            <person name="Karasinski D."/>
            <person name="Kautmanova I."/>
            <person name="Kiss B."/>
            <person name="Kocsube S."/>
            <person name="Kotiranta H."/>
            <person name="LaButti K.M."/>
            <person name="Lechner B.E."/>
            <person name="Liimatainen K."/>
            <person name="Lipzen A."/>
            <person name="Lukacs Z."/>
            <person name="Mihaltcheva S."/>
            <person name="Morgado L.N."/>
            <person name="Niskanen T."/>
            <person name="Noordeloos M.E."/>
            <person name="Ohm R.A."/>
            <person name="Ortiz-Santana B."/>
            <person name="Ovrebo C."/>
            <person name="Racz N."/>
            <person name="Riley R."/>
            <person name="Savchenko A."/>
            <person name="Shiryaev A."/>
            <person name="Soop K."/>
            <person name="Spirin V."/>
            <person name="Szebenyi C."/>
            <person name="Tomsovsky M."/>
            <person name="Tulloss R.E."/>
            <person name="Uehling J."/>
            <person name="Grigoriev I.V."/>
            <person name="Vagvolgyi C."/>
            <person name="Papp T."/>
            <person name="Martin F.M."/>
            <person name="Miettinen O."/>
            <person name="Hibbett D.S."/>
            <person name="Nagy L.G."/>
        </authorList>
    </citation>
    <scope>NUCLEOTIDE SEQUENCE [LARGE SCALE GENOMIC DNA]</scope>
    <source>
        <strain evidence="2 3">CBS 166.37</strain>
    </source>
</reference>
<evidence type="ECO:0000313" key="2">
    <source>
        <dbReference type="EMBL" id="TFK33009.1"/>
    </source>
</evidence>
<protein>
    <submittedName>
        <fullName evidence="2">Uncharacterized protein</fullName>
    </submittedName>
</protein>
<evidence type="ECO:0000256" key="1">
    <source>
        <dbReference type="SAM" id="MobiDB-lite"/>
    </source>
</evidence>
<evidence type="ECO:0000313" key="3">
    <source>
        <dbReference type="Proteomes" id="UP000308652"/>
    </source>
</evidence>